<dbReference type="Proteomes" id="UP001431776">
    <property type="component" value="Unassembled WGS sequence"/>
</dbReference>
<comment type="caution">
    <text evidence="1">The sequence shown here is derived from an EMBL/GenBank/DDBJ whole genome shotgun (WGS) entry which is preliminary data.</text>
</comment>
<name>A0AAW6TSN5_9BACT</name>
<dbReference type="RefSeq" id="WP_349244112.1">
    <property type="nucleotide sequence ID" value="NZ_JASCXX010000006.1"/>
</dbReference>
<proteinExistence type="predicted"/>
<keyword evidence="2" id="KW-1185">Reference proteome</keyword>
<evidence type="ECO:0000313" key="1">
    <source>
        <dbReference type="EMBL" id="MDI6448703.1"/>
    </source>
</evidence>
<protein>
    <recommendedName>
        <fullName evidence="3">Type II secretion system protein</fullName>
    </recommendedName>
</protein>
<dbReference type="AlphaFoldDB" id="A0AAW6TSN5"/>
<evidence type="ECO:0000313" key="2">
    <source>
        <dbReference type="Proteomes" id="UP001431776"/>
    </source>
</evidence>
<reference evidence="1" key="1">
    <citation type="submission" date="2023-05" db="EMBL/GenBank/DDBJ databases">
        <title>Anaerotaeda fermentans gen. nov., sp. nov., a novel anaerobic planctomycete of the new family within the order Sedimentisphaerales isolated from Taman Peninsula, Russia.</title>
        <authorList>
            <person name="Khomyakova M.A."/>
            <person name="Merkel A.Y."/>
            <person name="Slobodkin A.I."/>
        </authorList>
    </citation>
    <scope>NUCLEOTIDE SEQUENCE</scope>
    <source>
        <strain evidence="1">M17dextr</strain>
    </source>
</reference>
<evidence type="ECO:0008006" key="3">
    <source>
        <dbReference type="Google" id="ProtNLM"/>
    </source>
</evidence>
<organism evidence="1 2">
    <name type="scientific">Anaerobaca lacustris</name>
    <dbReference type="NCBI Taxonomy" id="3044600"/>
    <lineage>
        <taxon>Bacteria</taxon>
        <taxon>Pseudomonadati</taxon>
        <taxon>Planctomycetota</taxon>
        <taxon>Phycisphaerae</taxon>
        <taxon>Sedimentisphaerales</taxon>
        <taxon>Anaerobacaceae</taxon>
        <taxon>Anaerobaca</taxon>
    </lineage>
</organism>
<gene>
    <name evidence="1" type="ORF">QJ522_06575</name>
</gene>
<dbReference type="EMBL" id="JASCXX010000006">
    <property type="protein sequence ID" value="MDI6448703.1"/>
    <property type="molecule type" value="Genomic_DNA"/>
</dbReference>
<sequence>MRHRRGFTVSDCIVATICVTLVLLTLGAVGRQGRERAKRAVCLSNLKQLTQAWRRFADDHDGNLVNGAGGIYMAASNPWVGKCWSNYYQSGGQLPEDQQINGIREGALWPYIRQVNLYRCPSGYAGERLNYSIVDGMNGLSRTGTTTVVAGKTQGVRVGDTVVWIQNLSEILSPGPAERMVFIDEGFITPDSYNTHYRQETWWDDPPVRHNDGMTASFADGHAEHWQWKGIDTIEWGRFSEQRHVSNNRLPQTAEGFEDLHRLQRAVWGRLGYEPMQ</sequence>
<accession>A0AAW6TSN5</accession>